<name>A0A348WJB6_9RHOB</name>
<accession>A0A348WJB6</accession>
<sequence>MSQIIDEYVTLLTPRAQGAIKGVARLDIEGVGSVMLDETGARAGAEEADVVLMARDEVFRAILSGDQNPVTAFMTRKLKVEGNAQRALKVSAILVGEG</sequence>
<dbReference type="Proteomes" id="UP000264719">
    <property type="component" value="Unassembled WGS sequence"/>
</dbReference>
<gene>
    <name evidence="2" type="ORF">DCS45_22545</name>
</gene>
<comment type="caution">
    <text evidence="2">The sequence shown here is derived from an EMBL/GenBank/DDBJ whole genome shotgun (WGS) entry which is preliminary data.</text>
</comment>
<evidence type="ECO:0000259" key="1">
    <source>
        <dbReference type="Pfam" id="PF02036"/>
    </source>
</evidence>
<feature type="domain" description="SCP2" evidence="1">
    <location>
        <begin position="19"/>
        <end position="94"/>
    </location>
</feature>
<dbReference type="Gene3D" id="3.30.1050.10">
    <property type="entry name" value="SCP2 sterol-binding domain"/>
    <property type="match status" value="1"/>
</dbReference>
<dbReference type="SUPFAM" id="SSF55718">
    <property type="entry name" value="SCP-like"/>
    <property type="match status" value="1"/>
</dbReference>
<dbReference type="InterPro" id="IPR036527">
    <property type="entry name" value="SCP2_sterol-bd_dom_sf"/>
</dbReference>
<dbReference type="RefSeq" id="WP_339853873.1">
    <property type="nucleotide sequence ID" value="NZ_CAXAXR010000006.1"/>
</dbReference>
<proteinExistence type="predicted"/>
<evidence type="ECO:0000313" key="3">
    <source>
        <dbReference type="Proteomes" id="UP000264719"/>
    </source>
</evidence>
<reference evidence="2 3" key="1">
    <citation type="journal article" date="2018" name="Nat. Biotechnol.">
        <title>A standardized bacterial taxonomy based on genome phylogeny substantially revises the tree of life.</title>
        <authorList>
            <person name="Parks D.H."/>
            <person name="Chuvochina M."/>
            <person name="Waite D.W."/>
            <person name="Rinke C."/>
            <person name="Skarshewski A."/>
            <person name="Chaumeil P.A."/>
            <person name="Hugenholtz P."/>
        </authorList>
    </citation>
    <scope>NUCLEOTIDE SEQUENCE [LARGE SCALE GENOMIC DNA]</scope>
    <source>
        <strain evidence="2">UBA9169</strain>
    </source>
</reference>
<dbReference type="EMBL" id="DMVW01000220">
    <property type="protein sequence ID" value="HAR54628.1"/>
    <property type="molecule type" value="Genomic_DNA"/>
</dbReference>
<dbReference type="InterPro" id="IPR003033">
    <property type="entry name" value="SCP2_sterol-bd_dom"/>
</dbReference>
<evidence type="ECO:0000313" key="2">
    <source>
        <dbReference type="EMBL" id="HAR54628.1"/>
    </source>
</evidence>
<protein>
    <recommendedName>
        <fullName evidence="1">SCP2 domain-containing protein</fullName>
    </recommendedName>
</protein>
<dbReference type="AlphaFoldDB" id="A0A348WJB6"/>
<organism evidence="2 3">
    <name type="scientific">Roseovarius nubinhibens</name>
    <dbReference type="NCBI Taxonomy" id="314263"/>
    <lineage>
        <taxon>Bacteria</taxon>
        <taxon>Pseudomonadati</taxon>
        <taxon>Pseudomonadota</taxon>
        <taxon>Alphaproteobacteria</taxon>
        <taxon>Rhodobacterales</taxon>
        <taxon>Roseobacteraceae</taxon>
        <taxon>Roseovarius</taxon>
    </lineage>
</organism>
<dbReference type="Pfam" id="PF02036">
    <property type="entry name" value="SCP2"/>
    <property type="match status" value="1"/>
</dbReference>